<protein>
    <submittedName>
        <fullName evidence="1">Uncharacterized protein</fullName>
    </submittedName>
</protein>
<proteinExistence type="predicted"/>
<evidence type="ECO:0000313" key="2">
    <source>
        <dbReference type="Proteomes" id="UP000233837"/>
    </source>
</evidence>
<name>A0A2I0WMY5_9ASPA</name>
<reference evidence="1 2" key="1">
    <citation type="journal article" date="2016" name="Sci. Rep.">
        <title>The Dendrobium catenatum Lindl. genome sequence provides insights into polysaccharide synthase, floral development and adaptive evolution.</title>
        <authorList>
            <person name="Zhang G.Q."/>
            <person name="Xu Q."/>
            <person name="Bian C."/>
            <person name="Tsai W.C."/>
            <person name="Yeh C.M."/>
            <person name="Liu K.W."/>
            <person name="Yoshida K."/>
            <person name="Zhang L.S."/>
            <person name="Chang S.B."/>
            <person name="Chen F."/>
            <person name="Shi Y."/>
            <person name="Su Y.Y."/>
            <person name="Zhang Y.Q."/>
            <person name="Chen L.J."/>
            <person name="Yin Y."/>
            <person name="Lin M."/>
            <person name="Huang H."/>
            <person name="Deng H."/>
            <person name="Wang Z.W."/>
            <person name="Zhu S.L."/>
            <person name="Zhao X."/>
            <person name="Deng C."/>
            <person name="Niu S.C."/>
            <person name="Huang J."/>
            <person name="Wang M."/>
            <person name="Liu G.H."/>
            <person name="Yang H.J."/>
            <person name="Xiao X.J."/>
            <person name="Hsiao Y.Y."/>
            <person name="Wu W.L."/>
            <person name="Chen Y.Y."/>
            <person name="Mitsuda N."/>
            <person name="Ohme-Takagi M."/>
            <person name="Luo Y.B."/>
            <person name="Van de Peer Y."/>
            <person name="Liu Z.J."/>
        </authorList>
    </citation>
    <scope>NUCLEOTIDE SEQUENCE [LARGE SCALE GENOMIC DNA]</scope>
    <source>
        <tissue evidence="1">The whole plant</tissue>
    </source>
</reference>
<reference evidence="1 2" key="2">
    <citation type="journal article" date="2017" name="Nature">
        <title>The Apostasia genome and the evolution of orchids.</title>
        <authorList>
            <person name="Zhang G.Q."/>
            <person name="Liu K.W."/>
            <person name="Li Z."/>
            <person name="Lohaus R."/>
            <person name="Hsiao Y.Y."/>
            <person name="Niu S.C."/>
            <person name="Wang J.Y."/>
            <person name="Lin Y.C."/>
            <person name="Xu Q."/>
            <person name="Chen L.J."/>
            <person name="Yoshida K."/>
            <person name="Fujiwara S."/>
            <person name="Wang Z.W."/>
            <person name="Zhang Y.Q."/>
            <person name="Mitsuda N."/>
            <person name="Wang M."/>
            <person name="Liu G.H."/>
            <person name="Pecoraro L."/>
            <person name="Huang H.X."/>
            <person name="Xiao X.J."/>
            <person name="Lin M."/>
            <person name="Wu X.Y."/>
            <person name="Wu W.L."/>
            <person name="Chen Y.Y."/>
            <person name="Chang S.B."/>
            <person name="Sakamoto S."/>
            <person name="Ohme-Takagi M."/>
            <person name="Yagi M."/>
            <person name="Zeng S.J."/>
            <person name="Shen C.Y."/>
            <person name="Yeh C.M."/>
            <person name="Luo Y.B."/>
            <person name="Tsai W.C."/>
            <person name="Van de Peer Y."/>
            <person name="Liu Z.J."/>
        </authorList>
    </citation>
    <scope>NUCLEOTIDE SEQUENCE [LARGE SCALE GENOMIC DNA]</scope>
    <source>
        <tissue evidence="1">The whole plant</tissue>
    </source>
</reference>
<accession>A0A2I0WMY5</accession>
<dbReference type="AlphaFoldDB" id="A0A2I0WMY5"/>
<dbReference type="Proteomes" id="UP000233837">
    <property type="component" value="Unassembled WGS sequence"/>
</dbReference>
<gene>
    <name evidence="1" type="ORF">MA16_Dca001638</name>
</gene>
<organism evidence="1 2">
    <name type="scientific">Dendrobium catenatum</name>
    <dbReference type="NCBI Taxonomy" id="906689"/>
    <lineage>
        <taxon>Eukaryota</taxon>
        <taxon>Viridiplantae</taxon>
        <taxon>Streptophyta</taxon>
        <taxon>Embryophyta</taxon>
        <taxon>Tracheophyta</taxon>
        <taxon>Spermatophyta</taxon>
        <taxon>Magnoliopsida</taxon>
        <taxon>Liliopsida</taxon>
        <taxon>Asparagales</taxon>
        <taxon>Orchidaceae</taxon>
        <taxon>Epidendroideae</taxon>
        <taxon>Malaxideae</taxon>
        <taxon>Dendrobiinae</taxon>
        <taxon>Dendrobium</taxon>
    </lineage>
</organism>
<keyword evidence="2" id="KW-1185">Reference proteome</keyword>
<dbReference type="EMBL" id="KZ502537">
    <property type="protein sequence ID" value="PKU77032.1"/>
    <property type="molecule type" value="Genomic_DNA"/>
</dbReference>
<evidence type="ECO:0000313" key="1">
    <source>
        <dbReference type="EMBL" id="PKU77032.1"/>
    </source>
</evidence>
<sequence length="57" mass="6746">MNAINRTCCFHLVQYTQITTTARRVIYQENRVKKPRIQIGNDRPHKGILNFHSFSTQ</sequence>